<dbReference type="GeneID" id="39421884"/>
<dbReference type="EMBL" id="LR216287">
    <property type="protein sequence ID" value="VFJ15064.1"/>
    <property type="molecule type" value="Genomic_DNA"/>
</dbReference>
<organism evidence="1 2">
    <name type="scientific">Candidatus Nitrosocosmicus franklandianus</name>
    <dbReference type="NCBI Taxonomy" id="1798806"/>
    <lineage>
        <taxon>Archaea</taxon>
        <taxon>Nitrososphaerota</taxon>
        <taxon>Nitrososphaeria</taxon>
        <taxon>Nitrososphaerales</taxon>
        <taxon>Nitrososphaeraceae</taxon>
        <taxon>Candidatus Nitrosocosmicus</taxon>
    </lineage>
</organism>
<evidence type="ECO:0000313" key="2">
    <source>
        <dbReference type="Proteomes" id="UP000294299"/>
    </source>
</evidence>
<protein>
    <submittedName>
        <fullName evidence="1">Uncharacterized protein</fullName>
    </submittedName>
</protein>
<dbReference type="Proteomes" id="UP000294299">
    <property type="component" value="Chromosome NFRAN"/>
</dbReference>
<accession>A0A484IBD7</accession>
<dbReference type="RefSeq" id="WP_134485091.1">
    <property type="nucleotide sequence ID" value="NZ_LR216287.1"/>
</dbReference>
<keyword evidence="2" id="KW-1185">Reference proteome</keyword>
<proteinExistence type="predicted"/>
<dbReference type="AlphaFoldDB" id="A0A484IBD7"/>
<dbReference type="OrthoDB" id="9347at2157"/>
<sequence length="378" mass="44080">MSSKDDFIFKKTNLLRTPSGRSILKSGLLKDQKYSLFKYYLNQSKREYLGFVQRYKDGIYQLINSDQSPIETHRRFIAEVGNTKELELEIDQILSIRERMTGRDIVYDMIDRILNSNFVKMTFPVFFALYDGYASKMSLNDQKLRDNVIDGHLIAIDLSEPMDRILDRDEDLEFLDDYKFLNPYILLLAKQKIRELGSDIFKEFEAGFVDALLGQKIDYELKTNSLDLTYDNLELSYKKYRSVLGTAGKNMCLNQKPLSEIYYIGMAKAAESVGCGNEIQDAITNRGIKSPSWPLFYSILTGDVKSGFRLTLEKSRTYLSEAYLALEMLEDDFKTKPYLEFLFLTVGHYNEFWYRELTANRPELLEKFQNDLKVTLDK</sequence>
<reference evidence="1 2" key="1">
    <citation type="submission" date="2019-02" db="EMBL/GenBank/DDBJ databases">
        <authorList>
            <person name="Lehtovirta-Morley E L."/>
        </authorList>
    </citation>
    <scope>NUCLEOTIDE SEQUENCE [LARGE SCALE GENOMIC DNA]</scope>
    <source>
        <strain evidence="1">NFRAN1</strain>
    </source>
</reference>
<evidence type="ECO:0000313" key="1">
    <source>
        <dbReference type="EMBL" id="VFJ15064.1"/>
    </source>
</evidence>
<dbReference type="KEGG" id="nfn:NFRAN_2741"/>
<name>A0A484IBD7_9ARCH</name>
<gene>
    <name evidence="1" type="ORF">NFRAN_2741</name>
</gene>